<keyword evidence="4" id="KW-1185">Reference proteome</keyword>
<name>A0A372GPT2_9ACTN</name>
<comment type="caution">
    <text evidence="3">The sequence shown here is derived from an EMBL/GenBank/DDBJ whole genome shotgun (WGS) entry which is preliminary data.</text>
</comment>
<keyword evidence="2" id="KW-1133">Transmembrane helix</keyword>
<proteinExistence type="predicted"/>
<dbReference type="EMBL" id="QVNQ01000001">
    <property type="protein sequence ID" value="RFS87370.1"/>
    <property type="molecule type" value="Genomic_DNA"/>
</dbReference>
<feature type="region of interest" description="Disordered" evidence="1">
    <location>
        <begin position="330"/>
        <end position="353"/>
    </location>
</feature>
<keyword evidence="2" id="KW-0472">Membrane</keyword>
<feature type="compositionally biased region" description="Acidic residues" evidence="1">
    <location>
        <begin position="344"/>
        <end position="353"/>
    </location>
</feature>
<organism evidence="3 4">
    <name type="scientific">Actinomadura spongiicola</name>
    <dbReference type="NCBI Taxonomy" id="2303421"/>
    <lineage>
        <taxon>Bacteria</taxon>
        <taxon>Bacillati</taxon>
        <taxon>Actinomycetota</taxon>
        <taxon>Actinomycetes</taxon>
        <taxon>Streptosporangiales</taxon>
        <taxon>Thermomonosporaceae</taxon>
        <taxon>Actinomadura</taxon>
    </lineage>
</organism>
<feature type="transmembrane region" description="Helical" evidence="2">
    <location>
        <begin position="36"/>
        <end position="53"/>
    </location>
</feature>
<sequence>MENTVSAGRSITTLYFVVIGGTILIGLVLFAPWPLWIPFIAIAALGGVLLYVVKAARHRRAGYPLPEPAFEYTSVPVADNRGTRLTGVLLPTSRPDYFFQFSAIVIWAPTSSADESAINYAAVALDAVVKRAREITEAADPMHVSLVQHELASALGEMRTDATARVRTMAESVRITLPDRDQERLDKLAVVRKEEAIWEHERKYEQNRREYLGGDVLKDPGSAVVWWLARNEEQVEKTVNDISLLAQLSSAANNEEVPPAFRPFLYEAATAPGQFGSNGSVPHSPDHDTAPADGFEALLKMMRFDESDPQRRLLARQMAEWATMHGRPEIAEDLVRRYDRPSDVETEDAGNED</sequence>
<accession>A0A372GPT2</accession>
<protein>
    <submittedName>
        <fullName evidence="3">Uncharacterized protein</fullName>
    </submittedName>
</protein>
<evidence type="ECO:0000313" key="4">
    <source>
        <dbReference type="Proteomes" id="UP000262882"/>
    </source>
</evidence>
<evidence type="ECO:0000256" key="1">
    <source>
        <dbReference type="SAM" id="MobiDB-lite"/>
    </source>
</evidence>
<keyword evidence="2" id="KW-0812">Transmembrane</keyword>
<dbReference type="AlphaFoldDB" id="A0A372GPT2"/>
<feature type="compositionally biased region" description="Basic and acidic residues" evidence="1">
    <location>
        <begin position="330"/>
        <end position="343"/>
    </location>
</feature>
<evidence type="ECO:0000256" key="2">
    <source>
        <dbReference type="SAM" id="Phobius"/>
    </source>
</evidence>
<evidence type="ECO:0000313" key="3">
    <source>
        <dbReference type="EMBL" id="RFS87370.1"/>
    </source>
</evidence>
<dbReference type="Proteomes" id="UP000262882">
    <property type="component" value="Unassembled WGS sequence"/>
</dbReference>
<feature type="transmembrane region" description="Helical" evidence="2">
    <location>
        <begin position="12"/>
        <end position="30"/>
    </location>
</feature>
<gene>
    <name evidence="3" type="ORF">D0T12_03830</name>
</gene>
<reference evidence="3 4" key="1">
    <citation type="submission" date="2018-08" db="EMBL/GenBank/DDBJ databases">
        <title>Actinomadura spongicola sp. nov., isolated from marine sponge Leucetta chagosensis.</title>
        <authorList>
            <person name="Li L."/>
            <person name="Lin H.W."/>
        </authorList>
    </citation>
    <scope>NUCLEOTIDE SEQUENCE [LARGE SCALE GENOMIC DNA]</scope>
    <source>
        <strain evidence="3 4">LHW52907</strain>
    </source>
</reference>